<dbReference type="AlphaFoldDB" id="A0A9J7AXX0"/>
<protein>
    <submittedName>
        <fullName evidence="1">Uncharacterized protein</fullName>
    </submittedName>
</protein>
<reference evidence="1" key="1">
    <citation type="submission" date="2022-08" db="EMBL/GenBank/DDBJ databases">
        <title>Nisaea acidiphila sp. nov., isolated from a marine algal debris and emended description of the genus Nisaea Urios et al. 2008.</title>
        <authorList>
            <person name="Kwon K."/>
        </authorList>
    </citation>
    <scope>NUCLEOTIDE SEQUENCE</scope>
    <source>
        <strain evidence="1">MEBiC11861</strain>
    </source>
</reference>
<name>A0A9J7AXX0_9PROT</name>
<dbReference type="Proteomes" id="UP001060336">
    <property type="component" value="Chromosome"/>
</dbReference>
<evidence type="ECO:0000313" key="1">
    <source>
        <dbReference type="EMBL" id="UUX51281.1"/>
    </source>
</evidence>
<gene>
    <name evidence="1" type="ORF">NUH88_06200</name>
</gene>
<dbReference type="EMBL" id="CP102480">
    <property type="protein sequence ID" value="UUX51281.1"/>
    <property type="molecule type" value="Genomic_DNA"/>
</dbReference>
<keyword evidence="2" id="KW-1185">Reference proteome</keyword>
<proteinExistence type="predicted"/>
<dbReference type="KEGG" id="naci:NUH88_06200"/>
<evidence type="ECO:0000313" key="2">
    <source>
        <dbReference type="Proteomes" id="UP001060336"/>
    </source>
</evidence>
<organism evidence="1 2">
    <name type="scientific">Nisaea acidiphila</name>
    <dbReference type="NCBI Taxonomy" id="1862145"/>
    <lineage>
        <taxon>Bacteria</taxon>
        <taxon>Pseudomonadati</taxon>
        <taxon>Pseudomonadota</taxon>
        <taxon>Alphaproteobacteria</taxon>
        <taxon>Rhodospirillales</taxon>
        <taxon>Thalassobaculaceae</taxon>
        <taxon>Nisaea</taxon>
    </lineage>
</organism>
<dbReference type="RefSeq" id="WP_257770680.1">
    <property type="nucleotide sequence ID" value="NZ_CP102480.1"/>
</dbReference>
<sequence>MPVTNPVNNTTNTAVAQLNCAFCSLCGVLNDSNFGGLVGFFFNQVFPQNPVTINSVQDAFWDYWESEMNLAHDDTKSLERQVAGVAWFLSHIVPVNQNVTVDKGGSTDNPLDFNSADTFMNTYPQGTRFAYMIGEWNDDFEQFVNAHWLTAEKTAHGIQYTDYQMDVAAGIRQAVAAAVHVDANTLAAPHVTNAPRRPWGAAVEEDDRAVVIAYLPF</sequence>
<accession>A0A9J7AXX0</accession>